<feature type="transmembrane region" description="Helical" evidence="13">
    <location>
        <begin position="215"/>
        <end position="236"/>
    </location>
</feature>
<dbReference type="InterPro" id="IPR017927">
    <property type="entry name" value="FAD-bd_FR_type"/>
</dbReference>
<dbReference type="InterPro" id="IPR013112">
    <property type="entry name" value="FAD-bd_8"/>
</dbReference>
<evidence type="ECO:0000313" key="15">
    <source>
        <dbReference type="EMBL" id="PYH75444.1"/>
    </source>
</evidence>
<evidence type="ECO:0000256" key="7">
    <source>
        <dbReference type="ARBA" id="ARBA00022982"/>
    </source>
</evidence>
<comment type="catalytic activity">
    <reaction evidence="12">
        <text>2 a Fe(II)-siderophore + NADP(+) + H(+) = 2 a Fe(III)-siderophore + NADPH</text>
        <dbReference type="Rhea" id="RHEA:28795"/>
        <dbReference type="Rhea" id="RHEA-COMP:11342"/>
        <dbReference type="Rhea" id="RHEA-COMP:11344"/>
        <dbReference type="ChEBI" id="CHEBI:15378"/>
        <dbReference type="ChEBI" id="CHEBI:29033"/>
        <dbReference type="ChEBI" id="CHEBI:29034"/>
        <dbReference type="ChEBI" id="CHEBI:57783"/>
        <dbReference type="ChEBI" id="CHEBI:58349"/>
        <dbReference type="EC" id="1.16.1.9"/>
    </reaction>
</comment>
<evidence type="ECO:0000256" key="8">
    <source>
        <dbReference type="ARBA" id="ARBA00022989"/>
    </source>
</evidence>
<evidence type="ECO:0000256" key="5">
    <source>
        <dbReference type="ARBA" id="ARBA00022475"/>
    </source>
</evidence>
<dbReference type="PROSITE" id="PS51384">
    <property type="entry name" value="FAD_FR"/>
    <property type="match status" value="1"/>
</dbReference>
<dbReference type="GO" id="GO:0052851">
    <property type="term" value="F:ferric-chelate reductase (NADPH) activity"/>
    <property type="evidence" value="ECO:0007669"/>
    <property type="project" value="UniProtKB-EC"/>
</dbReference>
<evidence type="ECO:0000256" key="12">
    <source>
        <dbReference type="ARBA" id="ARBA00048483"/>
    </source>
</evidence>
<dbReference type="InterPro" id="IPR039261">
    <property type="entry name" value="FNR_nucleotide-bd"/>
</dbReference>
<dbReference type="InterPro" id="IPR051410">
    <property type="entry name" value="Ferric/Cupric_Reductase"/>
</dbReference>
<dbReference type="GO" id="GO:0006879">
    <property type="term" value="P:intracellular iron ion homeostasis"/>
    <property type="evidence" value="ECO:0007669"/>
    <property type="project" value="TreeGrafter"/>
</dbReference>
<dbReference type="PANTHER" id="PTHR32361:SF26">
    <property type="entry name" value="FAD-BINDING 8 DOMAIN-CONTAINING PROTEIN-RELATED"/>
    <property type="match status" value="1"/>
</dbReference>
<feature type="transmembrane region" description="Helical" evidence="13">
    <location>
        <begin position="60"/>
        <end position="78"/>
    </location>
</feature>
<evidence type="ECO:0000256" key="13">
    <source>
        <dbReference type="SAM" id="Phobius"/>
    </source>
</evidence>
<keyword evidence="16" id="KW-1185">Reference proteome</keyword>
<feature type="transmembrane region" description="Helical" evidence="13">
    <location>
        <begin position="6"/>
        <end position="24"/>
    </location>
</feature>
<dbReference type="AlphaFoldDB" id="A0A319BSD7"/>
<evidence type="ECO:0000256" key="11">
    <source>
        <dbReference type="ARBA" id="ARBA00023136"/>
    </source>
</evidence>
<dbReference type="InterPro" id="IPR013121">
    <property type="entry name" value="Fe_red_NAD-bd_6"/>
</dbReference>
<dbReference type="Pfam" id="PF08030">
    <property type="entry name" value="NAD_binding_6"/>
    <property type="match status" value="1"/>
</dbReference>
<dbReference type="PANTHER" id="PTHR32361">
    <property type="entry name" value="FERRIC/CUPRIC REDUCTASE TRANSMEMBRANE COMPONENT"/>
    <property type="match status" value="1"/>
</dbReference>
<keyword evidence="11 13" id="KW-0472">Membrane</keyword>
<dbReference type="InterPro" id="IPR013130">
    <property type="entry name" value="Fe3_Rdtase_TM_dom"/>
</dbReference>
<dbReference type="STRING" id="1448315.A0A319BSD7"/>
<gene>
    <name evidence="15" type="ORF">BO82DRAFT_410496</name>
</gene>
<name>A0A319BSD7_9EURO</name>
<evidence type="ECO:0000313" key="16">
    <source>
        <dbReference type="Proteomes" id="UP000248340"/>
    </source>
</evidence>
<keyword evidence="7" id="KW-0249">Electron transport</keyword>
<dbReference type="Gene3D" id="3.40.50.80">
    <property type="entry name" value="Nucleotide-binding domain of ferredoxin-NADP reductase (FNR) module"/>
    <property type="match status" value="1"/>
</dbReference>
<proteinExistence type="inferred from homology"/>
<dbReference type="GO" id="GO:0005886">
    <property type="term" value="C:plasma membrane"/>
    <property type="evidence" value="ECO:0007669"/>
    <property type="project" value="UniProtKB-SubCell"/>
</dbReference>
<keyword evidence="5" id="KW-1003">Cell membrane</keyword>
<evidence type="ECO:0000259" key="14">
    <source>
        <dbReference type="PROSITE" id="PS51384"/>
    </source>
</evidence>
<dbReference type="GO" id="GO:0015677">
    <property type="term" value="P:copper ion import"/>
    <property type="evidence" value="ECO:0007669"/>
    <property type="project" value="TreeGrafter"/>
</dbReference>
<feature type="transmembrane region" description="Helical" evidence="13">
    <location>
        <begin position="123"/>
        <end position="145"/>
    </location>
</feature>
<dbReference type="Proteomes" id="UP000248340">
    <property type="component" value="Unassembled WGS sequence"/>
</dbReference>
<dbReference type="EMBL" id="KZ821797">
    <property type="protein sequence ID" value="PYH75444.1"/>
    <property type="molecule type" value="Genomic_DNA"/>
</dbReference>
<keyword evidence="10" id="KW-0406">Ion transport</keyword>
<keyword evidence="8 13" id="KW-1133">Transmembrane helix</keyword>
<protein>
    <recommendedName>
        <fullName evidence="3">ferric-chelate reductase (NADPH)</fullName>
        <ecNumber evidence="3">1.16.1.9</ecNumber>
    </recommendedName>
</protein>
<keyword evidence="9" id="KW-0560">Oxidoreductase</keyword>
<dbReference type="VEuPathDB" id="FungiDB:BO82DRAFT_410496"/>
<dbReference type="GO" id="GO:0006826">
    <property type="term" value="P:iron ion transport"/>
    <property type="evidence" value="ECO:0007669"/>
    <property type="project" value="TreeGrafter"/>
</dbReference>
<keyword evidence="4" id="KW-0813">Transport</keyword>
<dbReference type="Gene3D" id="2.40.30.10">
    <property type="entry name" value="Translation factors"/>
    <property type="match status" value="1"/>
</dbReference>
<sequence>MDISLIYFIVASIVLASLIFRRLLAFLAQPKGLFSILYFRHIVLPYLVRRHRFCGPWTRAEFILHLLYICVNLFLVFFRMKSWNDSGSRAAELCLINLIFPLSAIHLSYLADILGIKLSTCRSIHRTTGLMALALLLYHVIMTFRTQGFTFSPREEANLFAIAAAISLGLLVLILVEGVRRWAYEIFLRGHQLLAVFFVYSTWRHLTTSTFYRIYLLIASAMFGSLFFLQLITVSYRNGLFARHGPPRALVSFSTKIGEKDQLVVTAIHIRLSLPRPIRVEPGQYINLWMPSVSLWSWTQSHPFTVTSWSNDAQNNLELLVQPCGGLTTKLSRYASKAMGGSLSFLALFTGPHGLSEDVHGYETVLVLASGFGIATAIPNLKKMIHGYKTSTSQVRRLHLVWQVESGEAINTARALLNDLLGEDIIDRKKEIDLKEDTMNNGYRLHISIYVQDTQSHEFPLGQHGRVHFYHDIPDYRDIVSLEASGDLIKRLSNTWDEPGRTLVMVSTTSSLRDHIRKIIQEKIYRNVKLSEQEYQPGAEGGLTCGTCRD</sequence>
<dbReference type="OrthoDB" id="4494341at2759"/>
<accession>A0A319BSD7</accession>
<organism evidence="15 16">
    <name type="scientific">Aspergillus uvarum CBS 121591</name>
    <dbReference type="NCBI Taxonomy" id="1448315"/>
    <lineage>
        <taxon>Eukaryota</taxon>
        <taxon>Fungi</taxon>
        <taxon>Dikarya</taxon>
        <taxon>Ascomycota</taxon>
        <taxon>Pezizomycotina</taxon>
        <taxon>Eurotiomycetes</taxon>
        <taxon>Eurotiomycetidae</taxon>
        <taxon>Eurotiales</taxon>
        <taxon>Aspergillaceae</taxon>
        <taxon>Aspergillus</taxon>
        <taxon>Aspergillus subgen. Circumdati</taxon>
    </lineage>
</organism>
<evidence type="ECO:0000256" key="10">
    <source>
        <dbReference type="ARBA" id="ARBA00023065"/>
    </source>
</evidence>
<dbReference type="SUPFAM" id="SSF63380">
    <property type="entry name" value="Riboflavin synthase domain-like"/>
    <property type="match status" value="1"/>
</dbReference>
<keyword evidence="6 13" id="KW-0812">Transmembrane</keyword>
<feature type="domain" description="FAD-binding FR-type" evidence="14">
    <location>
        <begin position="250"/>
        <end position="359"/>
    </location>
</feature>
<evidence type="ECO:0000256" key="1">
    <source>
        <dbReference type="ARBA" id="ARBA00004651"/>
    </source>
</evidence>
<dbReference type="RefSeq" id="XP_025485644.1">
    <property type="nucleotide sequence ID" value="XM_025639766.1"/>
</dbReference>
<feature type="transmembrane region" description="Helical" evidence="13">
    <location>
        <begin position="90"/>
        <end position="111"/>
    </location>
</feature>
<evidence type="ECO:0000256" key="4">
    <source>
        <dbReference type="ARBA" id="ARBA00022448"/>
    </source>
</evidence>
<evidence type="ECO:0000256" key="9">
    <source>
        <dbReference type="ARBA" id="ARBA00023002"/>
    </source>
</evidence>
<dbReference type="CDD" id="cd06186">
    <property type="entry name" value="NOX_Duox_like_FAD_NADP"/>
    <property type="match status" value="1"/>
</dbReference>
<dbReference type="InterPro" id="IPR017938">
    <property type="entry name" value="Riboflavin_synthase-like_b-brl"/>
</dbReference>
<dbReference type="EC" id="1.16.1.9" evidence="3"/>
<comment type="similarity">
    <text evidence="2">Belongs to the ferric reductase (FRE) family.</text>
</comment>
<reference evidence="15 16" key="1">
    <citation type="submission" date="2016-12" db="EMBL/GenBank/DDBJ databases">
        <title>The genomes of Aspergillus section Nigri reveals drivers in fungal speciation.</title>
        <authorList>
            <consortium name="DOE Joint Genome Institute"/>
            <person name="Vesth T.C."/>
            <person name="Nybo J."/>
            <person name="Theobald S."/>
            <person name="Brandl J."/>
            <person name="Frisvad J.C."/>
            <person name="Nielsen K.F."/>
            <person name="Lyhne E.K."/>
            <person name="Kogle M.E."/>
            <person name="Kuo A."/>
            <person name="Riley R."/>
            <person name="Clum A."/>
            <person name="Nolan M."/>
            <person name="Lipzen A."/>
            <person name="Salamov A."/>
            <person name="Henrissat B."/>
            <person name="Wiebenga A."/>
            <person name="De Vries R.P."/>
            <person name="Grigoriev I.V."/>
            <person name="Mortensen U.H."/>
            <person name="Andersen M.R."/>
            <person name="Baker S.E."/>
        </authorList>
    </citation>
    <scope>NUCLEOTIDE SEQUENCE [LARGE SCALE GENOMIC DNA]</scope>
    <source>
        <strain evidence="15 16">CBS 121591</strain>
    </source>
</reference>
<evidence type="ECO:0000256" key="2">
    <source>
        <dbReference type="ARBA" id="ARBA00006278"/>
    </source>
</evidence>
<feature type="transmembrane region" description="Helical" evidence="13">
    <location>
        <begin position="157"/>
        <end position="176"/>
    </location>
</feature>
<evidence type="ECO:0000256" key="3">
    <source>
        <dbReference type="ARBA" id="ARBA00012668"/>
    </source>
</evidence>
<dbReference type="GeneID" id="37142508"/>
<dbReference type="Pfam" id="PF08022">
    <property type="entry name" value="FAD_binding_8"/>
    <property type="match status" value="1"/>
</dbReference>
<evidence type="ECO:0000256" key="6">
    <source>
        <dbReference type="ARBA" id="ARBA00022692"/>
    </source>
</evidence>
<comment type="subcellular location">
    <subcellularLocation>
        <location evidence="1">Cell membrane</location>
        <topology evidence="1">Multi-pass membrane protein</topology>
    </subcellularLocation>
</comment>
<dbReference type="Pfam" id="PF01794">
    <property type="entry name" value="Ferric_reduct"/>
    <property type="match status" value="1"/>
</dbReference>